<evidence type="ECO:0000313" key="3">
    <source>
        <dbReference type="Proteomes" id="UP000053097"/>
    </source>
</evidence>
<keyword evidence="1" id="KW-0472">Membrane</keyword>
<evidence type="ECO:0000256" key="1">
    <source>
        <dbReference type="SAM" id="Phobius"/>
    </source>
</evidence>
<protein>
    <submittedName>
        <fullName evidence="2">Uncharacterized protein</fullName>
    </submittedName>
</protein>
<keyword evidence="3" id="KW-1185">Reference proteome</keyword>
<reference evidence="2 3" key="1">
    <citation type="journal article" date="2014" name="Curr. Biol.">
        <title>The genome of the clonal raider ant Cerapachys biroi.</title>
        <authorList>
            <person name="Oxley P.R."/>
            <person name="Ji L."/>
            <person name="Fetter-Pruneda I."/>
            <person name="McKenzie S.K."/>
            <person name="Li C."/>
            <person name="Hu H."/>
            <person name="Zhang G."/>
            <person name="Kronauer D.J."/>
        </authorList>
    </citation>
    <scope>NUCLEOTIDE SEQUENCE [LARGE SCALE GENOMIC DNA]</scope>
</reference>
<sequence length="78" mass="9224">LISFIISEYTVDLVIKILSIIFFFLICEVHHTSFWINAYTVQCFVERLQYVSYELKDENELAIIKQYGNSGEHFTIII</sequence>
<keyword evidence="1" id="KW-1133">Transmembrane helix</keyword>
<feature type="non-terminal residue" evidence="2">
    <location>
        <position position="78"/>
    </location>
</feature>
<feature type="transmembrane region" description="Helical" evidence="1">
    <location>
        <begin position="6"/>
        <end position="27"/>
    </location>
</feature>
<proteinExistence type="predicted"/>
<feature type="non-terminal residue" evidence="2">
    <location>
        <position position="1"/>
    </location>
</feature>
<accession>A0A026WX88</accession>
<dbReference type="AlphaFoldDB" id="A0A026WX88"/>
<name>A0A026WX88_OOCBI</name>
<organism evidence="2 3">
    <name type="scientific">Ooceraea biroi</name>
    <name type="common">Clonal raider ant</name>
    <name type="synonym">Cerapachys biroi</name>
    <dbReference type="NCBI Taxonomy" id="2015173"/>
    <lineage>
        <taxon>Eukaryota</taxon>
        <taxon>Metazoa</taxon>
        <taxon>Ecdysozoa</taxon>
        <taxon>Arthropoda</taxon>
        <taxon>Hexapoda</taxon>
        <taxon>Insecta</taxon>
        <taxon>Pterygota</taxon>
        <taxon>Neoptera</taxon>
        <taxon>Endopterygota</taxon>
        <taxon>Hymenoptera</taxon>
        <taxon>Apocrita</taxon>
        <taxon>Aculeata</taxon>
        <taxon>Formicoidea</taxon>
        <taxon>Formicidae</taxon>
        <taxon>Dorylinae</taxon>
        <taxon>Ooceraea</taxon>
    </lineage>
</organism>
<keyword evidence="1" id="KW-0812">Transmembrane</keyword>
<evidence type="ECO:0000313" key="2">
    <source>
        <dbReference type="EMBL" id="EZA59759.1"/>
    </source>
</evidence>
<dbReference type="EMBL" id="KK107089">
    <property type="protein sequence ID" value="EZA59759.1"/>
    <property type="molecule type" value="Genomic_DNA"/>
</dbReference>
<gene>
    <name evidence="2" type="ORF">X777_16290</name>
</gene>
<dbReference type="Proteomes" id="UP000053097">
    <property type="component" value="Unassembled WGS sequence"/>
</dbReference>